<dbReference type="Gene3D" id="3.30.420.180">
    <property type="entry name" value="CobE/GbiG C-terminal domain"/>
    <property type="match status" value="1"/>
</dbReference>
<keyword evidence="3" id="KW-1185">Reference proteome</keyword>
<dbReference type="InterPro" id="IPR002750">
    <property type="entry name" value="CobE/GbiG_C"/>
</dbReference>
<comment type="caution">
    <text evidence="2">The sequence shown here is derived from an EMBL/GenBank/DDBJ whole genome shotgun (WGS) entry which is preliminary data.</text>
</comment>
<dbReference type="SUPFAM" id="SSF159664">
    <property type="entry name" value="CobE/GbiG C-terminal domain-like"/>
    <property type="match status" value="1"/>
</dbReference>
<dbReference type="EMBL" id="JAMYJR010000003">
    <property type="protein sequence ID" value="MCO8270023.1"/>
    <property type="molecule type" value="Genomic_DNA"/>
</dbReference>
<accession>A0ABT1DGQ3</accession>
<name>A0ABT1DGQ3_9ACTN</name>
<feature type="domain" description="CobE/GbiG C-terminal" evidence="1">
    <location>
        <begin position="1"/>
        <end position="117"/>
    </location>
</feature>
<dbReference type="PANTHER" id="PTHR37477:SF1">
    <property type="entry name" value="COBALT-PRECORRIN-5A HYDROLASE"/>
    <property type="match status" value="1"/>
</dbReference>
<reference evidence="2 3" key="1">
    <citation type="submission" date="2022-06" db="EMBL/GenBank/DDBJ databases">
        <title>New Species of the Genus Actinoplanes, ActinopZanes ferrugineus.</title>
        <authorList>
            <person name="Ding P."/>
        </authorList>
    </citation>
    <scope>NUCLEOTIDE SEQUENCE [LARGE SCALE GENOMIC DNA]</scope>
    <source>
        <strain evidence="2 3">TRM88003</strain>
    </source>
</reference>
<dbReference type="Proteomes" id="UP001523369">
    <property type="component" value="Unassembled WGS sequence"/>
</dbReference>
<organism evidence="2 3">
    <name type="scientific">Paractinoplanes aksuensis</name>
    <dbReference type="NCBI Taxonomy" id="2939490"/>
    <lineage>
        <taxon>Bacteria</taxon>
        <taxon>Bacillati</taxon>
        <taxon>Actinomycetota</taxon>
        <taxon>Actinomycetes</taxon>
        <taxon>Micromonosporales</taxon>
        <taxon>Micromonosporaceae</taxon>
        <taxon>Paractinoplanes</taxon>
    </lineage>
</organism>
<gene>
    <name evidence="2" type="ORF">M1L60_05380</name>
</gene>
<sequence>MGIGARPGVAAAALRAAVDAGLATAGLSVADVTVLATADRRAGDPGVRDLAVDLGWRLLAFASADLARQDVPNPSRTVAQAVGTPSVAEAAALSAVGPTGSLLLAKHNYGDVTVAIARSATAGLARSEEPPLH</sequence>
<dbReference type="PANTHER" id="PTHR37477">
    <property type="entry name" value="COBALT-PRECORRIN-5A HYDROLASE"/>
    <property type="match status" value="1"/>
</dbReference>
<dbReference type="InterPro" id="IPR052553">
    <property type="entry name" value="CbiG_hydrolase"/>
</dbReference>
<dbReference type="InterPro" id="IPR036518">
    <property type="entry name" value="CobE/GbiG_C_sf"/>
</dbReference>
<proteinExistence type="predicted"/>
<protein>
    <submittedName>
        <fullName evidence="2">Cobalamin biosynthesis protein</fullName>
    </submittedName>
</protein>
<evidence type="ECO:0000259" key="1">
    <source>
        <dbReference type="Pfam" id="PF01890"/>
    </source>
</evidence>
<dbReference type="RefSeq" id="WP_253236157.1">
    <property type="nucleotide sequence ID" value="NZ_JAMYJR010000003.1"/>
</dbReference>
<dbReference type="Pfam" id="PF01890">
    <property type="entry name" value="CbiG_C"/>
    <property type="match status" value="1"/>
</dbReference>
<evidence type="ECO:0000313" key="2">
    <source>
        <dbReference type="EMBL" id="MCO8270023.1"/>
    </source>
</evidence>
<evidence type="ECO:0000313" key="3">
    <source>
        <dbReference type="Proteomes" id="UP001523369"/>
    </source>
</evidence>